<dbReference type="Pfam" id="PF00144">
    <property type="entry name" value="Beta-lactamase"/>
    <property type="match status" value="1"/>
</dbReference>
<feature type="region of interest" description="Disordered" evidence="1">
    <location>
        <begin position="99"/>
        <end position="183"/>
    </location>
</feature>
<keyword evidence="4" id="KW-1185">Reference proteome</keyword>
<evidence type="ECO:0000313" key="3">
    <source>
        <dbReference type="EMBL" id="MBZ2196097.1"/>
    </source>
</evidence>
<dbReference type="Proteomes" id="UP000826651">
    <property type="component" value="Unassembled WGS sequence"/>
</dbReference>
<dbReference type="GO" id="GO:0016787">
    <property type="term" value="F:hydrolase activity"/>
    <property type="evidence" value="ECO:0007669"/>
    <property type="project" value="UniProtKB-KW"/>
</dbReference>
<evidence type="ECO:0000256" key="1">
    <source>
        <dbReference type="SAM" id="MobiDB-lite"/>
    </source>
</evidence>
<dbReference type="SUPFAM" id="SSF56601">
    <property type="entry name" value="beta-lactamase/transpeptidase-like"/>
    <property type="match status" value="1"/>
</dbReference>
<dbReference type="InterPro" id="IPR001466">
    <property type="entry name" value="Beta-lactam-related"/>
</dbReference>
<evidence type="ECO:0000259" key="2">
    <source>
        <dbReference type="Pfam" id="PF00144"/>
    </source>
</evidence>
<protein>
    <submittedName>
        <fullName evidence="3">Serine hydrolase</fullName>
    </submittedName>
</protein>
<dbReference type="EMBL" id="JAGSHT010000008">
    <property type="protein sequence ID" value="MBZ2196097.1"/>
    <property type="molecule type" value="Genomic_DNA"/>
</dbReference>
<keyword evidence="3" id="KW-0378">Hydrolase</keyword>
<name>A0ABS7S6W7_9MICO</name>
<feature type="compositionally biased region" description="Low complexity" evidence="1">
    <location>
        <begin position="106"/>
        <end position="123"/>
    </location>
</feature>
<accession>A0ABS7S6W7</accession>
<dbReference type="Gene3D" id="3.40.710.10">
    <property type="entry name" value="DD-peptidase/beta-lactamase superfamily"/>
    <property type="match status" value="1"/>
</dbReference>
<comment type="caution">
    <text evidence="3">The sequence shown here is derived from an EMBL/GenBank/DDBJ whole genome shotgun (WGS) entry which is preliminary data.</text>
</comment>
<feature type="domain" description="Beta-lactamase-related" evidence="2">
    <location>
        <begin position="11"/>
        <end position="109"/>
    </location>
</feature>
<organism evidence="3 4">
    <name type="scientific">Occultella gossypii</name>
    <dbReference type="NCBI Taxonomy" id="2800820"/>
    <lineage>
        <taxon>Bacteria</taxon>
        <taxon>Bacillati</taxon>
        <taxon>Actinomycetota</taxon>
        <taxon>Actinomycetes</taxon>
        <taxon>Micrococcales</taxon>
        <taxon>Ruaniaceae</taxon>
        <taxon>Occultella</taxon>
    </lineage>
</organism>
<evidence type="ECO:0000313" key="4">
    <source>
        <dbReference type="Proteomes" id="UP000826651"/>
    </source>
</evidence>
<dbReference type="InterPro" id="IPR012338">
    <property type="entry name" value="Beta-lactam/transpept-like"/>
</dbReference>
<feature type="compositionally biased region" description="Low complexity" evidence="1">
    <location>
        <begin position="130"/>
        <end position="146"/>
    </location>
</feature>
<reference evidence="3 4" key="1">
    <citation type="submission" date="2021-04" db="EMBL/GenBank/DDBJ databases">
        <title>Ruania sp. nov., isolated from sandy soil of mangrove forest.</title>
        <authorList>
            <person name="Ge X."/>
            <person name="Huang R."/>
            <person name="Liu W."/>
        </authorList>
    </citation>
    <scope>NUCLEOTIDE SEQUENCE [LARGE SCALE GENOMIC DNA]</scope>
    <source>
        <strain evidence="3 4">N2-46</strain>
    </source>
</reference>
<gene>
    <name evidence="3" type="ORF">KCQ71_08020</name>
</gene>
<sequence>MDTEGLVGRVDHVLSAGRVQAVAVGVVVDDAMEVICRGGVDGRAVTARTSFYAASVTKQVIGLLLARAAGVDDPVRRWLPELPDWVEPVRLRHLVHHTSDLPDVTTPPARYRPATPRSSNASRAGRRSSRPSPGHATPTTTPATSSWPRRWAGCRGDRSTSWPRPSCSGHSHCGRPGSGALSSGFPECRTRRARSVTAACGPRSRI</sequence>
<proteinExistence type="predicted"/>